<dbReference type="InterPro" id="IPR036637">
    <property type="entry name" value="Phosphohistidine_dom_sf"/>
</dbReference>
<dbReference type="Pfam" id="PF05524">
    <property type="entry name" value="PEP-utilisers_N"/>
    <property type="match status" value="1"/>
</dbReference>
<keyword evidence="14" id="KW-0418">Kinase</keyword>
<evidence type="ECO:0000256" key="10">
    <source>
        <dbReference type="ARBA" id="ARBA00022597"/>
    </source>
</evidence>
<proteinExistence type="inferred from homology"/>
<dbReference type="InterPro" id="IPR000121">
    <property type="entry name" value="PEP_util_C"/>
</dbReference>
<keyword evidence="9" id="KW-0963">Cytoplasm</keyword>
<dbReference type="PROSITE" id="PS00370">
    <property type="entry name" value="PEP_ENZYMES_PHOS_SITE"/>
    <property type="match status" value="1"/>
</dbReference>
<evidence type="ECO:0000256" key="11">
    <source>
        <dbReference type="ARBA" id="ARBA00022679"/>
    </source>
</evidence>
<dbReference type="EC" id="2.7.3.9" evidence="6"/>
<dbReference type="GO" id="GO:0008965">
    <property type="term" value="F:phosphoenolpyruvate-protein phosphotransferase activity"/>
    <property type="evidence" value="ECO:0007669"/>
    <property type="project" value="UniProtKB-EC"/>
</dbReference>
<evidence type="ECO:0000256" key="12">
    <source>
        <dbReference type="ARBA" id="ARBA00022683"/>
    </source>
</evidence>
<comment type="cofactor">
    <cofactor evidence="2 19">
        <name>Mg(2+)</name>
        <dbReference type="ChEBI" id="CHEBI:18420"/>
    </cofactor>
</comment>
<dbReference type="InterPro" id="IPR008279">
    <property type="entry name" value="PEP-util_enz_mobile_dom"/>
</dbReference>
<evidence type="ECO:0000256" key="13">
    <source>
        <dbReference type="ARBA" id="ARBA00022723"/>
    </source>
</evidence>
<feature type="domain" description="PEP-utilising enzyme mobile" evidence="20">
    <location>
        <begin position="161"/>
        <end position="232"/>
    </location>
</feature>
<dbReference type="SUPFAM" id="SSF51621">
    <property type="entry name" value="Phosphoenolpyruvate/pyruvate domain"/>
    <property type="match status" value="1"/>
</dbReference>
<dbReference type="PROSITE" id="PS00742">
    <property type="entry name" value="PEP_ENZYMES_2"/>
    <property type="match status" value="1"/>
</dbReference>
<comment type="catalytic activity">
    <reaction evidence="1">
        <text>L-histidyl-[protein] + phosphoenolpyruvate = N(pros)-phospho-L-histidyl-[protein] + pyruvate</text>
        <dbReference type="Rhea" id="RHEA:23880"/>
        <dbReference type="Rhea" id="RHEA-COMP:9745"/>
        <dbReference type="Rhea" id="RHEA-COMP:9746"/>
        <dbReference type="ChEBI" id="CHEBI:15361"/>
        <dbReference type="ChEBI" id="CHEBI:29979"/>
        <dbReference type="ChEBI" id="CHEBI:58702"/>
        <dbReference type="ChEBI" id="CHEBI:64837"/>
        <dbReference type="EC" id="2.7.3.9"/>
    </reaction>
</comment>
<dbReference type="PIRSF" id="PIRSF000732">
    <property type="entry name" value="PTS_enzyme_I"/>
    <property type="match status" value="1"/>
</dbReference>
<feature type="active site" description="Proton donor" evidence="17">
    <location>
        <position position="513"/>
    </location>
</feature>
<dbReference type="EMBL" id="DRNF01000101">
    <property type="protein sequence ID" value="HHJ80302.1"/>
    <property type="molecule type" value="Genomic_DNA"/>
</dbReference>
<evidence type="ECO:0000256" key="19">
    <source>
        <dbReference type="PIRSR" id="PIRSR000732-3"/>
    </source>
</evidence>
<evidence type="ECO:0000256" key="7">
    <source>
        <dbReference type="ARBA" id="ARBA00016544"/>
    </source>
</evidence>
<dbReference type="InterPro" id="IPR036618">
    <property type="entry name" value="PtsI_HPr-bd_sf"/>
</dbReference>
<dbReference type="Proteomes" id="UP000885832">
    <property type="component" value="Unassembled WGS sequence"/>
</dbReference>
<dbReference type="Pfam" id="PF00391">
    <property type="entry name" value="PEP-utilizers"/>
    <property type="match status" value="1"/>
</dbReference>
<dbReference type="InterPro" id="IPR050499">
    <property type="entry name" value="PEP-utilizing_PTS_enzyme"/>
</dbReference>
<dbReference type="SUPFAM" id="SSF52009">
    <property type="entry name" value="Phosphohistidine domain"/>
    <property type="match status" value="1"/>
</dbReference>
<comment type="function">
    <text evidence="3">General (non sugar-specific) component of the phosphoenolpyruvate-dependent sugar phosphotransferase system (sugar PTS). This major carbohydrate active-transport system catalyzes the phosphorylation of incoming sugar substrates concomitantly with their translocation across the cell membrane. Enzyme I transfers the phosphoryl group from phosphoenolpyruvate (PEP) to the phosphoryl carrier protein (HPr).</text>
</comment>
<evidence type="ECO:0000256" key="2">
    <source>
        <dbReference type="ARBA" id="ARBA00001946"/>
    </source>
</evidence>
<organism evidence="23">
    <name type="scientific">Candidatus Tenderia electrophaga</name>
    <dbReference type="NCBI Taxonomy" id="1748243"/>
    <lineage>
        <taxon>Bacteria</taxon>
        <taxon>Pseudomonadati</taxon>
        <taxon>Pseudomonadota</taxon>
        <taxon>Gammaproteobacteria</taxon>
        <taxon>Candidatus Tenderiales</taxon>
        <taxon>Candidatus Tenderiaceae</taxon>
        <taxon>Candidatus Tenderia</taxon>
    </lineage>
</organism>
<dbReference type="InterPro" id="IPR024692">
    <property type="entry name" value="PTS_EI"/>
</dbReference>
<gene>
    <name evidence="23" type="primary">ptsP</name>
    <name evidence="23" type="ORF">ENJ65_01560</name>
</gene>
<evidence type="ECO:0000256" key="1">
    <source>
        <dbReference type="ARBA" id="ARBA00000683"/>
    </source>
</evidence>
<accession>A0A832N4T1</accession>
<evidence type="ECO:0000256" key="6">
    <source>
        <dbReference type="ARBA" id="ARBA00012232"/>
    </source>
</evidence>
<evidence type="ECO:0000256" key="17">
    <source>
        <dbReference type="PIRSR" id="PIRSR000732-1"/>
    </source>
</evidence>
<dbReference type="PRINTS" id="PR01736">
    <property type="entry name" value="PHPHTRNFRASE"/>
</dbReference>
<dbReference type="GO" id="GO:0016301">
    <property type="term" value="F:kinase activity"/>
    <property type="evidence" value="ECO:0007669"/>
    <property type="project" value="UniProtKB-KW"/>
</dbReference>
<feature type="domain" description="PEP-utilising enzyme C-terminal" evidence="21">
    <location>
        <begin position="259"/>
        <end position="524"/>
    </location>
</feature>
<evidence type="ECO:0000259" key="21">
    <source>
        <dbReference type="Pfam" id="PF02896"/>
    </source>
</evidence>
<evidence type="ECO:0000259" key="22">
    <source>
        <dbReference type="Pfam" id="PF05524"/>
    </source>
</evidence>
<keyword evidence="13 19" id="KW-0479">Metal-binding</keyword>
<evidence type="ECO:0000256" key="5">
    <source>
        <dbReference type="ARBA" id="ARBA00007837"/>
    </source>
</evidence>
<keyword evidence="12" id="KW-0598">Phosphotransferase system</keyword>
<feature type="binding site" evidence="18">
    <location>
        <position position="339"/>
    </location>
    <ligand>
        <name>phosphoenolpyruvate</name>
        <dbReference type="ChEBI" id="CHEBI:58702"/>
    </ligand>
</feature>
<dbReference type="Gene3D" id="1.10.274.10">
    <property type="entry name" value="PtsI, HPr-binding domain"/>
    <property type="match status" value="1"/>
</dbReference>
<dbReference type="AlphaFoldDB" id="A0A832N4T1"/>
<evidence type="ECO:0000256" key="9">
    <source>
        <dbReference type="ARBA" id="ARBA00022490"/>
    </source>
</evidence>
<feature type="active site" description="Tele-phosphohistidine intermediate" evidence="17">
    <location>
        <position position="196"/>
    </location>
</feature>
<dbReference type="Pfam" id="PF02896">
    <property type="entry name" value="PEP-utilizers_C"/>
    <property type="match status" value="1"/>
</dbReference>
<dbReference type="PANTHER" id="PTHR46244">
    <property type="entry name" value="PHOSPHOENOLPYRUVATE-PROTEIN PHOSPHOTRANSFERASE"/>
    <property type="match status" value="1"/>
</dbReference>
<dbReference type="InterPro" id="IPR023151">
    <property type="entry name" value="PEP_util_CS"/>
</dbReference>
<dbReference type="InterPro" id="IPR006318">
    <property type="entry name" value="PTS_EI-like"/>
</dbReference>
<dbReference type="SUPFAM" id="SSF47831">
    <property type="entry name" value="Enzyme I of the PEP:sugar phosphotransferase system HPr-binding (sub)domain"/>
    <property type="match status" value="1"/>
</dbReference>
<feature type="binding site" evidence="19">
    <location>
        <position position="466"/>
    </location>
    <ligand>
        <name>Mg(2+)</name>
        <dbReference type="ChEBI" id="CHEBI:18420"/>
    </ligand>
</feature>
<dbReference type="Gene3D" id="3.50.30.10">
    <property type="entry name" value="Phosphohistidine domain"/>
    <property type="match status" value="1"/>
</dbReference>
<dbReference type="InterPro" id="IPR040442">
    <property type="entry name" value="Pyrv_kinase-like_dom_sf"/>
</dbReference>
<reference evidence="23" key="1">
    <citation type="journal article" date="2020" name="mSystems">
        <title>Genome- and Community-Level Interaction Insights into Carbon Utilization and Element Cycling Functions of Hydrothermarchaeota in Hydrothermal Sediment.</title>
        <authorList>
            <person name="Zhou Z."/>
            <person name="Liu Y."/>
            <person name="Xu W."/>
            <person name="Pan J."/>
            <person name="Luo Z.H."/>
            <person name="Li M."/>
        </authorList>
    </citation>
    <scope>NUCLEOTIDE SEQUENCE [LARGE SCALE GENOMIC DNA]</scope>
    <source>
        <strain evidence="23">HyVt-505</strain>
    </source>
</reference>
<sequence>MASLNLKGTGVSRGIAIGRACLLQRDQLNVREYLISPSQVAAEQQRFQRALANARQQLSDVLQRIPAATPVDIVSFIDTHLLMLDDKALAEAPLQLIAERHCNAEWALKLQRDALVLVFDEMDDAYLRTRKDDVDHVVNRIQRVLLNQVDNMGAAMDGRLQGCVIIASDLSPADTVTMQDEGIVAFITEHGGPNSHTTILARSLGIPAVVGVKNALRYLQQEEVLVVDGYAGDVLVGADDKTLRHYRHRQRQIKRDYAELNKSNQLPAVSHDGVAISLLANVELPEDMAVMSRVAAKGVGLYRTEYLFLNRSELPDEDEQYATYLNIVKQLQGQPLTIRSLDLGADKILVKDKHQQVDDVMTNPALGLRAIRLCLRDPTMYLQQIKAILRASAHGPVSLMIPMIASVQELQQSFALIAQAKAELQQQGQPFDDAMPVGGMIEVPAAAIIADVFAKQLDFFSIGTNDLVQYTMAADRLDNQVNYLYQPAHPAVLRLIDMTIKAGYKAGIPVAMCGEMASEPRYTRL</sequence>
<feature type="non-terminal residue" evidence="23">
    <location>
        <position position="525"/>
    </location>
</feature>
<dbReference type="PANTHER" id="PTHR46244:SF3">
    <property type="entry name" value="PHOSPHOENOLPYRUVATE-PROTEIN PHOSPHOTRANSFERASE"/>
    <property type="match status" value="1"/>
</dbReference>
<evidence type="ECO:0000256" key="16">
    <source>
        <dbReference type="ARBA" id="ARBA00033235"/>
    </source>
</evidence>
<name>A0A832N4T1_9GAMM</name>
<comment type="similarity">
    <text evidence="5">Belongs to the PEP-utilizing enzyme family.</text>
</comment>
<dbReference type="NCBIfam" id="TIGR01417">
    <property type="entry name" value="PTS_I_fam"/>
    <property type="match status" value="1"/>
</dbReference>
<feature type="binding site" evidence="18">
    <location>
        <begin position="465"/>
        <end position="466"/>
    </location>
    <ligand>
        <name>phosphoenolpyruvate</name>
        <dbReference type="ChEBI" id="CHEBI:58702"/>
    </ligand>
</feature>
<dbReference type="InterPro" id="IPR008731">
    <property type="entry name" value="PTS_EIN"/>
</dbReference>
<evidence type="ECO:0000256" key="3">
    <source>
        <dbReference type="ARBA" id="ARBA00002728"/>
    </source>
</evidence>
<keyword evidence="8" id="KW-0813">Transport</keyword>
<keyword evidence="15 19" id="KW-0460">Magnesium</keyword>
<evidence type="ECO:0000256" key="18">
    <source>
        <dbReference type="PIRSR" id="PIRSR000732-2"/>
    </source>
</evidence>
<dbReference type="InterPro" id="IPR015813">
    <property type="entry name" value="Pyrv/PenolPyrv_kinase-like_dom"/>
</dbReference>
<dbReference type="GO" id="GO:0009401">
    <property type="term" value="P:phosphoenolpyruvate-dependent sugar phosphotransferase system"/>
    <property type="evidence" value="ECO:0007669"/>
    <property type="project" value="UniProtKB-KW"/>
</dbReference>
<evidence type="ECO:0000259" key="20">
    <source>
        <dbReference type="Pfam" id="PF00391"/>
    </source>
</evidence>
<feature type="domain" description="Phosphotransferase system enzyme I N-terminal" evidence="22">
    <location>
        <begin position="7"/>
        <end position="130"/>
    </location>
</feature>
<keyword evidence="10" id="KW-0762">Sugar transport</keyword>
<feature type="binding site" evidence="19">
    <location>
        <position position="442"/>
    </location>
    <ligand>
        <name>Mg(2+)</name>
        <dbReference type="ChEBI" id="CHEBI:18420"/>
    </ligand>
</feature>
<keyword evidence="11 23" id="KW-0808">Transferase</keyword>
<feature type="binding site" evidence="18">
    <location>
        <position position="476"/>
    </location>
    <ligand>
        <name>phosphoenolpyruvate</name>
        <dbReference type="ChEBI" id="CHEBI:58702"/>
    </ligand>
</feature>
<dbReference type="InterPro" id="IPR018274">
    <property type="entry name" value="PEP_util_AS"/>
</dbReference>
<evidence type="ECO:0000256" key="15">
    <source>
        <dbReference type="ARBA" id="ARBA00022842"/>
    </source>
</evidence>
<evidence type="ECO:0000256" key="4">
    <source>
        <dbReference type="ARBA" id="ARBA00004496"/>
    </source>
</evidence>
<dbReference type="GO" id="GO:0046872">
    <property type="term" value="F:metal ion binding"/>
    <property type="evidence" value="ECO:0007669"/>
    <property type="project" value="UniProtKB-KW"/>
</dbReference>
<comment type="subcellular location">
    <subcellularLocation>
        <location evidence="4">Cytoplasm</location>
    </subcellularLocation>
</comment>
<protein>
    <recommendedName>
        <fullName evidence="7">Phosphoenolpyruvate-protein phosphotransferase</fullName>
        <ecNumber evidence="6">2.7.3.9</ecNumber>
    </recommendedName>
    <alternativeName>
        <fullName evidence="16">Phosphotransferase system, enzyme I</fullName>
    </alternativeName>
</protein>
<feature type="binding site" evidence="18">
    <location>
        <position position="303"/>
    </location>
    <ligand>
        <name>phosphoenolpyruvate</name>
        <dbReference type="ChEBI" id="CHEBI:58702"/>
    </ligand>
</feature>
<evidence type="ECO:0000256" key="8">
    <source>
        <dbReference type="ARBA" id="ARBA00022448"/>
    </source>
</evidence>
<comment type="caution">
    <text evidence="23">The sequence shown here is derived from an EMBL/GenBank/DDBJ whole genome shotgun (WGS) entry which is preliminary data.</text>
</comment>
<evidence type="ECO:0000313" key="23">
    <source>
        <dbReference type="EMBL" id="HHJ80302.1"/>
    </source>
</evidence>
<dbReference type="Gene3D" id="3.20.20.60">
    <property type="entry name" value="Phosphoenolpyruvate-binding domains"/>
    <property type="match status" value="1"/>
</dbReference>
<dbReference type="GO" id="GO:0005737">
    <property type="term" value="C:cytoplasm"/>
    <property type="evidence" value="ECO:0007669"/>
    <property type="project" value="UniProtKB-SubCell"/>
</dbReference>
<evidence type="ECO:0000256" key="14">
    <source>
        <dbReference type="ARBA" id="ARBA00022777"/>
    </source>
</evidence>